<protein>
    <submittedName>
        <fullName evidence="1">Uncharacterized protein</fullName>
    </submittedName>
</protein>
<name>A0ACC1CVR3_9NEOP</name>
<gene>
    <name evidence="1" type="ORF">K1T71_009503</name>
</gene>
<comment type="caution">
    <text evidence="1">The sequence shown here is derived from an EMBL/GenBank/DDBJ whole genome shotgun (WGS) entry which is preliminary data.</text>
</comment>
<proteinExistence type="predicted"/>
<reference evidence="1 2" key="1">
    <citation type="journal article" date="2021" name="Front. Genet.">
        <title>Chromosome-Level Genome Assembly Reveals Significant Gene Expansion in the Toll and IMD Signaling Pathways of Dendrolimus kikuchii.</title>
        <authorList>
            <person name="Zhou J."/>
            <person name="Wu P."/>
            <person name="Xiong Z."/>
            <person name="Liu N."/>
            <person name="Zhao N."/>
            <person name="Ji M."/>
            <person name="Qiu Y."/>
            <person name="Yang B."/>
        </authorList>
    </citation>
    <scope>NUCLEOTIDE SEQUENCE [LARGE SCALE GENOMIC DNA]</scope>
    <source>
        <strain evidence="1">Ann1</strain>
    </source>
</reference>
<organism evidence="1 2">
    <name type="scientific">Dendrolimus kikuchii</name>
    <dbReference type="NCBI Taxonomy" id="765133"/>
    <lineage>
        <taxon>Eukaryota</taxon>
        <taxon>Metazoa</taxon>
        <taxon>Ecdysozoa</taxon>
        <taxon>Arthropoda</taxon>
        <taxon>Hexapoda</taxon>
        <taxon>Insecta</taxon>
        <taxon>Pterygota</taxon>
        <taxon>Neoptera</taxon>
        <taxon>Endopterygota</taxon>
        <taxon>Lepidoptera</taxon>
        <taxon>Glossata</taxon>
        <taxon>Ditrysia</taxon>
        <taxon>Bombycoidea</taxon>
        <taxon>Lasiocampidae</taxon>
        <taxon>Dendrolimus</taxon>
    </lineage>
</organism>
<dbReference type="Proteomes" id="UP000824533">
    <property type="component" value="Linkage Group LG16"/>
</dbReference>
<sequence length="63" mass="6742">MADYRNNKITVLLPPVTEGGRRRGGGLVPHGNVYAFFGSVCLVAISIGLYTLAIGVMTFIESK</sequence>
<keyword evidence="2" id="KW-1185">Reference proteome</keyword>
<accession>A0ACC1CVR3</accession>
<dbReference type="EMBL" id="CM034402">
    <property type="protein sequence ID" value="KAJ0175362.1"/>
    <property type="molecule type" value="Genomic_DNA"/>
</dbReference>
<evidence type="ECO:0000313" key="1">
    <source>
        <dbReference type="EMBL" id="KAJ0175362.1"/>
    </source>
</evidence>
<evidence type="ECO:0000313" key="2">
    <source>
        <dbReference type="Proteomes" id="UP000824533"/>
    </source>
</evidence>